<evidence type="ECO:0000313" key="10">
    <source>
        <dbReference type="Proteomes" id="UP000294824"/>
    </source>
</evidence>
<dbReference type="Gene3D" id="3.30.565.10">
    <property type="entry name" value="Histidine kinase-like ATPase, C-terminal domain"/>
    <property type="match status" value="1"/>
</dbReference>
<keyword evidence="3" id="KW-0597">Phosphoprotein</keyword>
<dbReference type="InterPro" id="IPR003661">
    <property type="entry name" value="HisK_dim/P_dom"/>
</dbReference>
<evidence type="ECO:0000256" key="3">
    <source>
        <dbReference type="ARBA" id="ARBA00022553"/>
    </source>
</evidence>
<evidence type="ECO:0000313" key="9">
    <source>
        <dbReference type="EMBL" id="TDY59827.1"/>
    </source>
</evidence>
<feature type="domain" description="Histidine kinase" evidence="8">
    <location>
        <begin position="238"/>
        <end position="457"/>
    </location>
</feature>
<evidence type="ECO:0000256" key="7">
    <source>
        <dbReference type="SAM" id="Phobius"/>
    </source>
</evidence>
<evidence type="ECO:0000256" key="2">
    <source>
        <dbReference type="ARBA" id="ARBA00012438"/>
    </source>
</evidence>
<dbReference type="InterPro" id="IPR036890">
    <property type="entry name" value="HATPase_C_sf"/>
</dbReference>
<keyword evidence="10" id="KW-1185">Reference proteome</keyword>
<dbReference type="Pfam" id="PF02518">
    <property type="entry name" value="HATPase_c"/>
    <property type="match status" value="1"/>
</dbReference>
<keyword evidence="7" id="KW-1133">Transmembrane helix</keyword>
<dbReference type="InterPro" id="IPR048437">
    <property type="entry name" value="MASE11"/>
</dbReference>
<sequence>MLGDIWKSYVQRYVRYSRFSEREEKEGLPYFRDKLFISILLLTFVLGLFSYVPSTYVAIARGEDIIAVLNTCTVLVLIFTVFYRGLSFYAKKILFSINFFILSIVMFVVLGFEGNGSVLIFALSILITLFNGKKHGLFSILIIAIFYGVLLLGSCFNLFYLPIFEQYEFQLLAIITLNNLLFNLLLVLSVSFLINQLHTALLKENELQNELFKKHNNVVEAKNRVEKSDKLKSAFLANMSHEIRTPMYGILGCAQFLREYNEDDPDYQEYIEVIEDSGEQLLDIMTDIINISIIESGLMITNIKMFNINDNINTIYNAFLPEAEEKGIVFILNNSIAIQDAYISSDSDKVTSVLKYLIKNAIKYTDEGIVELTCERQDESLIAFNLKDTGIGIHEDNFENIFDTFYQVDVENVNALHGSGVGLTIAKAYIEMLGGSISLKSEVDVGTSFLFTMKVNLA</sequence>
<protein>
    <recommendedName>
        <fullName evidence="2">histidine kinase</fullName>
        <ecNumber evidence="2">2.7.13.3</ecNumber>
    </recommendedName>
</protein>
<keyword evidence="7" id="KW-0472">Membrane</keyword>
<dbReference type="EMBL" id="SORL01000014">
    <property type="protein sequence ID" value="TDY59827.1"/>
    <property type="molecule type" value="Genomic_DNA"/>
</dbReference>
<dbReference type="InterPro" id="IPR004358">
    <property type="entry name" value="Sig_transdc_His_kin-like_C"/>
</dbReference>
<dbReference type="SUPFAM" id="SSF55874">
    <property type="entry name" value="ATPase domain of HSP90 chaperone/DNA topoisomerase II/histidine kinase"/>
    <property type="match status" value="1"/>
</dbReference>
<reference evidence="9 10" key="1">
    <citation type="submission" date="2019-03" db="EMBL/GenBank/DDBJ databases">
        <title>Genomic Encyclopedia of Type Strains, Phase III (KMG-III): the genomes of soil and plant-associated and newly described type strains.</title>
        <authorList>
            <person name="Whitman W."/>
        </authorList>
    </citation>
    <scope>NUCLEOTIDE SEQUENCE [LARGE SCALE GENOMIC DNA]</scope>
    <source>
        <strain evidence="9 10">CECT 8301</strain>
    </source>
</reference>
<evidence type="ECO:0000259" key="8">
    <source>
        <dbReference type="PROSITE" id="PS50109"/>
    </source>
</evidence>
<proteinExistence type="predicted"/>
<dbReference type="PROSITE" id="PS50109">
    <property type="entry name" value="HIS_KIN"/>
    <property type="match status" value="1"/>
</dbReference>
<evidence type="ECO:0000256" key="6">
    <source>
        <dbReference type="ARBA" id="ARBA00023012"/>
    </source>
</evidence>
<keyword evidence="5 9" id="KW-0418">Kinase</keyword>
<evidence type="ECO:0000256" key="5">
    <source>
        <dbReference type="ARBA" id="ARBA00022777"/>
    </source>
</evidence>
<dbReference type="AlphaFoldDB" id="A0A4R8M750"/>
<keyword evidence="7" id="KW-0812">Transmembrane</keyword>
<accession>A0A4R8M750</accession>
<dbReference type="InterPro" id="IPR003594">
    <property type="entry name" value="HATPase_dom"/>
</dbReference>
<keyword evidence="6" id="KW-0902">Two-component regulatory system</keyword>
<dbReference type="InterPro" id="IPR050736">
    <property type="entry name" value="Sensor_HK_Regulatory"/>
</dbReference>
<feature type="transmembrane region" description="Helical" evidence="7">
    <location>
        <begin position="35"/>
        <end position="59"/>
    </location>
</feature>
<organism evidence="9 10">
    <name type="scientific">Algibacter lectus</name>
    <dbReference type="NCBI Taxonomy" id="221126"/>
    <lineage>
        <taxon>Bacteria</taxon>
        <taxon>Pseudomonadati</taxon>
        <taxon>Bacteroidota</taxon>
        <taxon>Flavobacteriia</taxon>
        <taxon>Flavobacteriales</taxon>
        <taxon>Flavobacteriaceae</taxon>
        <taxon>Algibacter</taxon>
    </lineage>
</organism>
<dbReference type="CDD" id="cd00082">
    <property type="entry name" value="HisKA"/>
    <property type="match status" value="1"/>
</dbReference>
<feature type="transmembrane region" description="Helical" evidence="7">
    <location>
        <begin position="65"/>
        <end position="86"/>
    </location>
</feature>
<dbReference type="Gene3D" id="1.10.287.130">
    <property type="match status" value="1"/>
</dbReference>
<dbReference type="PANTHER" id="PTHR43711">
    <property type="entry name" value="TWO-COMPONENT HISTIDINE KINASE"/>
    <property type="match status" value="1"/>
</dbReference>
<dbReference type="InterPro" id="IPR036097">
    <property type="entry name" value="HisK_dim/P_sf"/>
</dbReference>
<dbReference type="SMART" id="SM00388">
    <property type="entry name" value="HisKA"/>
    <property type="match status" value="1"/>
</dbReference>
<comment type="caution">
    <text evidence="9">The sequence shown here is derived from an EMBL/GenBank/DDBJ whole genome shotgun (WGS) entry which is preliminary data.</text>
</comment>
<keyword evidence="4" id="KW-0808">Transferase</keyword>
<name>A0A4R8M750_9FLAO</name>
<dbReference type="Pfam" id="PF00512">
    <property type="entry name" value="HisKA"/>
    <property type="match status" value="1"/>
</dbReference>
<dbReference type="RefSeq" id="WP_052415449.1">
    <property type="nucleotide sequence ID" value="NZ_BBNQ01000014.1"/>
</dbReference>
<dbReference type="Pfam" id="PF20969">
    <property type="entry name" value="MASE11"/>
    <property type="match status" value="1"/>
</dbReference>
<comment type="catalytic activity">
    <reaction evidence="1">
        <text>ATP + protein L-histidine = ADP + protein N-phospho-L-histidine.</text>
        <dbReference type="EC" id="2.7.13.3"/>
    </reaction>
</comment>
<dbReference type="PRINTS" id="PR00344">
    <property type="entry name" value="BCTRLSENSOR"/>
</dbReference>
<dbReference type="EC" id="2.7.13.3" evidence="2"/>
<evidence type="ECO:0000256" key="1">
    <source>
        <dbReference type="ARBA" id="ARBA00000085"/>
    </source>
</evidence>
<feature type="transmembrane region" description="Helical" evidence="7">
    <location>
        <begin position="169"/>
        <end position="194"/>
    </location>
</feature>
<evidence type="ECO:0000256" key="4">
    <source>
        <dbReference type="ARBA" id="ARBA00022679"/>
    </source>
</evidence>
<dbReference type="Proteomes" id="UP000294824">
    <property type="component" value="Unassembled WGS sequence"/>
</dbReference>
<feature type="transmembrane region" description="Helical" evidence="7">
    <location>
        <begin position="139"/>
        <end position="163"/>
    </location>
</feature>
<dbReference type="SMART" id="SM00387">
    <property type="entry name" value="HATPase_c"/>
    <property type="match status" value="1"/>
</dbReference>
<dbReference type="GO" id="GO:0000155">
    <property type="term" value="F:phosphorelay sensor kinase activity"/>
    <property type="evidence" value="ECO:0007669"/>
    <property type="project" value="InterPro"/>
</dbReference>
<dbReference type="OrthoDB" id="9808408at2"/>
<dbReference type="PANTHER" id="PTHR43711:SF1">
    <property type="entry name" value="HISTIDINE KINASE 1"/>
    <property type="match status" value="1"/>
</dbReference>
<gene>
    <name evidence="9" type="ORF">DFQ06_3863</name>
</gene>
<dbReference type="SUPFAM" id="SSF47384">
    <property type="entry name" value="Homodimeric domain of signal transducing histidine kinase"/>
    <property type="match status" value="1"/>
</dbReference>
<dbReference type="InterPro" id="IPR005467">
    <property type="entry name" value="His_kinase_dom"/>
</dbReference>